<dbReference type="EMBL" id="NSDI01000002">
    <property type="protein sequence ID" value="RIY37794.1"/>
    <property type="molecule type" value="Genomic_DNA"/>
</dbReference>
<feature type="chain" id="PRO_5010413211" evidence="1">
    <location>
        <begin position="19"/>
        <end position="182"/>
    </location>
</feature>
<name>A0A0B7I6F9_9FLAO</name>
<dbReference type="OrthoDB" id="768080at2"/>
<keyword evidence="1" id="KW-0732">Signal</keyword>
<evidence type="ECO:0000313" key="5">
    <source>
        <dbReference type="Proteomes" id="UP000038200"/>
    </source>
</evidence>
<evidence type="ECO:0000313" key="6">
    <source>
        <dbReference type="Proteomes" id="UP000045051"/>
    </source>
</evidence>
<protein>
    <submittedName>
        <fullName evidence="4">DUF3575 domain-containing protein</fullName>
    </submittedName>
    <submittedName>
        <fullName evidence="3">Secreted protein</fullName>
    </submittedName>
</protein>
<dbReference type="EMBL" id="CDOL01000190">
    <property type="protein sequence ID" value="CEN52617.1"/>
    <property type="molecule type" value="Genomic_DNA"/>
</dbReference>
<keyword evidence="6" id="KW-1185">Reference proteome</keyword>
<dbReference type="Proteomes" id="UP000038200">
    <property type="component" value="Unassembled WGS sequence"/>
</dbReference>
<gene>
    <name evidence="2" type="ORF">CCAND38_30020</name>
    <name evidence="3" type="ORF">CCAND93_270016</name>
    <name evidence="4" type="ORF">CKY20_03490</name>
</gene>
<reference evidence="4 7" key="2">
    <citation type="submission" date="2017-08" db="EMBL/GenBank/DDBJ databases">
        <title>Capnocytophaga canis 17-158 assembly.</title>
        <authorList>
            <person name="Gulvik C.A."/>
        </authorList>
    </citation>
    <scope>NUCLEOTIDE SEQUENCE [LARGE SCALE GENOMIC DNA]</scope>
    <source>
        <strain evidence="4 7">17-158</strain>
    </source>
</reference>
<evidence type="ECO:0000313" key="7">
    <source>
        <dbReference type="Proteomes" id="UP000265497"/>
    </source>
</evidence>
<evidence type="ECO:0000313" key="3">
    <source>
        <dbReference type="EMBL" id="CEN52617.1"/>
    </source>
</evidence>
<reference evidence="5 6" key="1">
    <citation type="submission" date="2015-01" db="EMBL/GenBank/DDBJ databases">
        <authorList>
            <person name="MANFREDI Pablo"/>
        </authorList>
    </citation>
    <scope>NUCLEOTIDE SEQUENCE [LARGE SCALE GENOMIC DNA]</scope>
    <source>
        <strain evidence="2 6">CcD38</strain>
        <strain evidence="3 5">CcD93</strain>
    </source>
</reference>
<dbReference type="RefSeq" id="WP_042007332.1">
    <property type="nucleotide sequence ID" value="NZ_BOQK01000003.1"/>
</dbReference>
<dbReference type="Proteomes" id="UP000045051">
    <property type="component" value="Unassembled WGS sequence"/>
</dbReference>
<accession>A0A0B7I6F9</accession>
<dbReference type="AlphaFoldDB" id="A0A0B7I6F9"/>
<evidence type="ECO:0000313" key="4">
    <source>
        <dbReference type="EMBL" id="RIY37794.1"/>
    </source>
</evidence>
<organism evidence="3 5">
    <name type="scientific">Capnocytophaga canis</name>
    <dbReference type="NCBI Taxonomy" id="1848903"/>
    <lineage>
        <taxon>Bacteria</taxon>
        <taxon>Pseudomonadati</taxon>
        <taxon>Bacteroidota</taxon>
        <taxon>Flavobacteriia</taxon>
        <taxon>Flavobacteriales</taxon>
        <taxon>Flavobacteriaceae</taxon>
        <taxon>Capnocytophaga</taxon>
    </lineage>
</organism>
<dbReference type="Proteomes" id="UP000265497">
    <property type="component" value="Unassembled WGS sequence"/>
</dbReference>
<proteinExistence type="predicted"/>
<evidence type="ECO:0000313" key="2">
    <source>
        <dbReference type="EMBL" id="CEN45849.1"/>
    </source>
</evidence>
<dbReference type="EMBL" id="CDOI01000140">
    <property type="protein sequence ID" value="CEN45849.1"/>
    <property type="molecule type" value="Genomic_DNA"/>
</dbReference>
<evidence type="ECO:0000256" key="1">
    <source>
        <dbReference type="SAM" id="SignalP"/>
    </source>
</evidence>
<sequence length="182" mass="21021">MKRLIIVCLALFSGKAFSQDYPKNQINLNALNAIAIASVELGYERYVDFNQSIEVEMFFNDRFSYFPKGDNRKYSATSIKVGYNYYFDLDNLSGPYINPFIKQRFGSFKETVLNADKKEVVETTKLDSFIFGIGIGYIWNYNDTFVVAPYVNIGRNFGKKIVENKYFWAIEPNAGIKIGYKF</sequence>
<dbReference type="GeneID" id="97265167"/>
<feature type="signal peptide" evidence="1">
    <location>
        <begin position="1"/>
        <end position="18"/>
    </location>
</feature>